<gene>
    <name evidence="2" type="ORF">K0M31_007322</name>
</gene>
<dbReference type="Proteomes" id="UP001177670">
    <property type="component" value="Unassembled WGS sequence"/>
</dbReference>
<evidence type="ECO:0000313" key="2">
    <source>
        <dbReference type="EMBL" id="KAK1134540.1"/>
    </source>
</evidence>
<dbReference type="EMBL" id="JAHYIQ010000002">
    <property type="protein sequence ID" value="KAK1134540.1"/>
    <property type="molecule type" value="Genomic_DNA"/>
</dbReference>
<accession>A0AA40GC06</accession>
<evidence type="ECO:0000256" key="1">
    <source>
        <dbReference type="SAM" id="MobiDB-lite"/>
    </source>
</evidence>
<organism evidence="2 3">
    <name type="scientific">Melipona bicolor</name>
    <dbReference type="NCBI Taxonomy" id="60889"/>
    <lineage>
        <taxon>Eukaryota</taxon>
        <taxon>Metazoa</taxon>
        <taxon>Ecdysozoa</taxon>
        <taxon>Arthropoda</taxon>
        <taxon>Hexapoda</taxon>
        <taxon>Insecta</taxon>
        <taxon>Pterygota</taxon>
        <taxon>Neoptera</taxon>
        <taxon>Endopterygota</taxon>
        <taxon>Hymenoptera</taxon>
        <taxon>Apocrita</taxon>
        <taxon>Aculeata</taxon>
        <taxon>Apoidea</taxon>
        <taxon>Anthophila</taxon>
        <taxon>Apidae</taxon>
        <taxon>Melipona</taxon>
    </lineage>
</organism>
<sequence>NILVGFAHVSPKTKISSEQAVVSSVRHCLRETRERAAVETAEEGRSTLVKAESATNCVAGLYRAVWHAHNTPDSRSDHGSEETNSRQSDERTPPVPQRQRGGGNEAMARQRRRQDVQPIAGGPPL</sequence>
<feature type="region of interest" description="Disordered" evidence="1">
    <location>
        <begin position="69"/>
        <end position="125"/>
    </location>
</feature>
<proteinExistence type="predicted"/>
<feature type="compositionally biased region" description="Basic and acidic residues" evidence="1">
    <location>
        <begin position="70"/>
        <end position="92"/>
    </location>
</feature>
<keyword evidence="3" id="KW-1185">Reference proteome</keyword>
<comment type="caution">
    <text evidence="2">The sequence shown here is derived from an EMBL/GenBank/DDBJ whole genome shotgun (WGS) entry which is preliminary data.</text>
</comment>
<dbReference type="AlphaFoldDB" id="A0AA40GC06"/>
<protein>
    <submittedName>
        <fullName evidence="2">Uncharacterized protein</fullName>
    </submittedName>
</protein>
<feature type="non-terminal residue" evidence="2">
    <location>
        <position position="1"/>
    </location>
</feature>
<reference evidence="2" key="1">
    <citation type="submission" date="2021-10" db="EMBL/GenBank/DDBJ databases">
        <title>Melipona bicolor Genome sequencing and assembly.</title>
        <authorList>
            <person name="Araujo N.S."/>
            <person name="Arias M.C."/>
        </authorList>
    </citation>
    <scope>NUCLEOTIDE SEQUENCE</scope>
    <source>
        <strain evidence="2">USP_2M_L1-L4_2017</strain>
        <tissue evidence="2">Whole body</tissue>
    </source>
</reference>
<name>A0AA40GC06_9HYME</name>
<evidence type="ECO:0000313" key="3">
    <source>
        <dbReference type="Proteomes" id="UP001177670"/>
    </source>
</evidence>